<dbReference type="InterPro" id="IPR010415">
    <property type="entry name" value="LpxI_C"/>
</dbReference>
<dbReference type="InterPro" id="IPR053174">
    <property type="entry name" value="LpxI"/>
</dbReference>
<protein>
    <submittedName>
        <fullName evidence="3">Protein containing DUF1009</fullName>
    </submittedName>
</protein>
<dbReference type="PANTHER" id="PTHR39962:SF1">
    <property type="entry name" value="LPXI FAMILY PROTEIN"/>
    <property type="match status" value="1"/>
</dbReference>
<dbReference type="AlphaFoldDB" id="A0A7U4QMR9"/>
<dbReference type="InterPro" id="IPR041255">
    <property type="entry name" value="LpxI_N"/>
</dbReference>
<gene>
    <name evidence="3" type="ORF">HS1_002432</name>
</gene>
<reference evidence="3 4" key="1">
    <citation type="submission" date="2015-10" db="EMBL/GenBank/DDBJ databases">
        <title>Candidatus Desulfofervidus auxilii, a hydrogenotrophic sulfate-reducing bacterium involved in the thermophilic anaerobic oxidation of methane.</title>
        <authorList>
            <person name="Krukenberg V."/>
            <person name="Richter M."/>
            <person name="Wegener G."/>
        </authorList>
    </citation>
    <scope>NUCLEOTIDE SEQUENCE [LARGE SCALE GENOMIC DNA]</scope>
    <source>
        <strain evidence="3 4">HS1</strain>
    </source>
</reference>
<dbReference type="InterPro" id="IPR043167">
    <property type="entry name" value="LpxI_C_sf"/>
</dbReference>
<dbReference type="EMBL" id="CP013015">
    <property type="protein sequence ID" value="AMM42214.1"/>
    <property type="molecule type" value="Genomic_DNA"/>
</dbReference>
<dbReference type="Proteomes" id="UP000070560">
    <property type="component" value="Chromosome"/>
</dbReference>
<dbReference type="Pfam" id="PF17930">
    <property type="entry name" value="LpxI_N"/>
    <property type="match status" value="1"/>
</dbReference>
<accession>A0A7U4QMR9</accession>
<feature type="domain" description="LpxI C-terminal" evidence="1">
    <location>
        <begin position="136"/>
        <end position="265"/>
    </location>
</feature>
<evidence type="ECO:0000259" key="2">
    <source>
        <dbReference type="Pfam" id="PF17930"/>
    </source>
</evidence>
<name>A0A7U4QMR9_DESA2</name>
<evidence type="ECO:0000313" key="4">
    <source>
        <dbReference type="Proteomes" id="UP000070560"/>
    </source>
</evidence>
<dbReference type="OrthoDB" id="9789836at2"/>
<proteinExistence type="predicted"/>
<evidence type="ECO:0000313" key="3">
    <source>
        <dbReference type="EMBL" id="AMM42214.1"/>
    </source>
</evidence>
<keyword evidence="4" id="KW-1185">Reference proteome</keyword>
<feature type="domain" description="LpxI N-terminal" evidence="2">
    <location>
        <begin position="4"/>
        <end position="133"/>
    </location>
</feature>
<dbReference type="Pfam" id="PF06230">
    <property type="entry name" value="LpxI_C"/>
    <property type="match status" value="1"/>
</dbReference>
<organism evidence="3 4">
    <name type="scientific">Desulfofervidus auxilii</name>
    <dbReference type="NCBI Taxonomy" id="1621989"/>
    <lineage>
        <taxon>Bacteria</taxon>
        <taxon>Pseudomonadati</taxon>
        <taxon>Thermodesulfobacteriota</taxon>
        <taxon>Candidatus Desulfofervidia</taxon>
        <taxon>Candidatus Desulfofervidales</taxon>
        <taxon>Candidatus Desulfofervidaceae</taxon>
        <taxon>Candidatus Desulfofervidus</taxon>
    </lineage>
</organism>
<dbReference type="KEGG" id="daw:HS1_002432"/>
<evidence type="ECO:0000259" key="1">
    <source>
        <dbReference type="Pfam" id="PF06230"/>
    </source>
</evidence>
<sequence>MGEKIGLIAGNGQFPLIFAQAAIKEGHQVMAIAHKGETKPELERYVKEIQWIRVGQLGKLIKFFQKAGVKKVVLAGGIKKRRLFTEIFPDFKAISLLSRLKNKHDDVVLRAIAEELEKEGLKIYPSTLYAPSLLAPEGCLTKRVPTKEEKREIEFGWKIARDIGRLDIGQCVVVKRQIVVAVEAVEGTDETIRRGGKLAKEGAVVIKISKPQQDLRFDVPAVGVETINTMQEVKASALAIEAGKTLMFDREKMLDAADKAGISVVSLRWP</sequence>
<dbReference type="Gene3D" id="3.40.50.20">
    <property type="match status" value="1"/>
</dbReference>
<dbReference type="Gene3D" id="3.40.140.80">
    <property type="match status" value="1"/>
</dbReference>
<dbReference type="PANTHER" id="PTHR39962">
    <property type="entry name" value="BLL4848 PROTEIN"/>
    <property type="match status" value="1"/>
</dbReference>
<dbReference type="RefSeq" id="WP_066066022.1">
    <property type="nucleotide sequence ID" value="NZ_CP013015.1"/>
</dbReference>